<reference evidence="9 10" key="1">
    <citation type="submission" date="2020-10" db="EMBL/GenBank/DDBJ databases">
        <title>Haloactinobacterium sp. RN3S43, a bacterium isolated from saline soil.</title>
        <authorList>
            <person name="Sun J.-Q."/>
        </authorList>
    </citation>
    <scope>NUCLEOTIDE SEQUENCE [LARGE SCALE GENOMIC DNA]</scope>
    <source>
        <strain evidence="9 10">RN3S43</strain>
    </source>
</reference>
<dbReference type="Proteomes" id="UP000593758">
    <property type="component" value="Chromosome"/>
</dbReference>
<accession>A0A7M1SSR1</accession>
<feature type="transmembrane region" description="Helical" evidence="7">
    <location>
        <begin position="171"/>
        <end position="192"/>
    </location>
</feature>
<feature type="transmembrane region" description="Helical" evidence="7">
    <location>
        <begin position="30"/>
        <end position="51"/>
    </location>
</feature>
<evidence type="ECO:0000256" key="4">
    <source>
        <dbReference type="ARBA" id="ARBA00022692"/>
    </source>
</evidence>
<evidence type="ECO:0000313" key="10">
    <source>
        <dbReference type="Proteomes" id="UP000593758"/>
    </source>
</evidence>
<comment type="similarity">
    <text evidence="7">Belongs to the binding-protein-dependent transport system permease family.</text>
</comment>
<protein>
    <submittedName>
        <fullName evidence="9">Carbohydrate ABC transporter permease</fullName>
    </submittedName>
</protein>
<dbReference type="GO" id="GO:0005886">
    <property type="term" value="C:plasma membrane"/>
    <property type="evidence" value="ECO:0007669"/>
    <property type="project" value="UniProtKB-SubCell"/>
</dbReference>
<comment type="subcellular location">
    <subcellularLocation>
        <location evidence="1 7">Cell membrane</location>
        <topology evidence="1 7">Multi-pass membrane protein</topology>
    </subcellularLocation>
</comment>
<gene>
    <name evidence="9" type="ORF">IM660_18760</name>
</gene>
<evidence type="ECO:0000259" key="8">
    <source>
        <dbReference type="PROSITE" id="PS50928"/>
    </source>
</evidence>
<feature type="domain" description="ABC transmembrane type-1" evidence="8">
    <location>
        <begin position="89"/>
        <end position="292"/>
    </location>
</feature>
<organism evidence="9 10">
    <name type="scientific">Ruania alkalisoli</name>
    <dbReference type="NCBI Taxonomy" id="2779775"/>
    <lineage>
        <taxon>Bacteria</taxon>
        <taxon>Bacillati</taxon>
        <taxon>Actinomycetota</taxon>
        <taxon>Actinomycetes</taxon>
        <taxon>Micrococcales</taxon>
        <taxon>Ruaniaceae</taxon>
        <taxon>Ruania</taxon>
    </lineage>
</organism>
<keyword evidence="4 7" id="KW-0812">Transmembrane</keyword>
<dbReference type="Pfam" id="PF00528">
    <property type="entry name" value="BPD_transp_1"/>
    <property type="match status" value="1"/>
</dbReference>
<dbReference type="PANTHER" id="PTHR43744">
    <property type="entry name" value="ABC TRANSPORTER PERMEASE PROTEIN MG189-RELATED-RELATED"/>
    <property type="match status" value="1"/>
</dbReference>
<dbReference type="GO" id="GO:0055085">
    <property type="term" value="P:transmembrane transport"/>
    <property type="evidence" value="ECO:0007669"/>
    <property type="project" value="InterPro"/>
</dbReference>
<name>A0A7M1SSR1_9MICO</name>
<evidence type="ECO:0000256" key="6">
    <source>
        <dbReference type="ARBA" id="ARBA00023136"/>
    </source>
</evidence>
<dbReference type="SUPFAM" id="SSF161098">
    <property type="entry name" value="MetI-like"/>
    <property type="match status" value="1"/>
</dbReference>
<dbReference type="PROSITE" id="PS50928">
    <property type="entry name" value="ABC_TM1"/>
    <property type="match status" value="1"/>
</dbReference>
<feature type="transmembrane region" description="Helical" evidence="7">
    <location>
        <begin position="93"/>
        <end position="114"/>
    </location>
</feature>
<dbReference type="InterPro" id="IPR035906">
    <property type="entry name" value="MetI-like_sf"/>
</dbReference>
<dbReference type="AlphaFoldDB" id="A0A7M1SSR1"/>
<dbReference type="PANTHER" id="PTHR43744:SF12">
    <property type="entry name" value="ABC TRANSPORTER PERMEASE PROTEIN MG189-RELATED"/>
    <property type="match status" value="1"/>
</dbReference>
<evidence type="ECO:0000256" key="3">
    <source>
        <dbReference type="ARBA" id="ARBA00022475"/>
    </source>
</evidence>
<evidence type="ECO:0000256" key="1">
    <source>
        <dbReference type="ARBA" id="ARBA00004651"/>
    </source>
</evidence>
<dbReference type="EMBL" id="CP063169">
    <property type="protein sequence ID" value="QOR70596.1"/>
    <property type="molecule type" value="Genomic_DNA"/>
</dbReference>
<proteinExistence type="inferred from homology"/>
<evidence type="ECO:0000256" key="5">
    <source>
        <dbReference type="ARBA" id="ARBA00022989"/>
    </source>
</evidence>
<keyword evidence="5 7" id="KW-1133">Transmembrane helix</keyword>
<keyword evidence="6 7" id="KW-0472">Membrane</keyword>
<keyword evidence="3" id="KW-1003">Cell membrane</keyword>
<evidence type="ECO:0000256" key="2">
    <source>
        <dbReference type="ARBA" id="ARBA00022448"/>
    </source>
</evidence>
<dbReference type="CDD" id="cd06261">
    <property type="entry name" value="TM_PBP2"/>
    <property type="match status" value="1"/>
</dbReference>
<evidence type="ECO:0000313" key="9">
    <source>
        <dbReference type="EMBL" id="QOR70596.1"/>
    </source>
</evidence>
<keyword evidence="2 7" id="KW-0813">Transport</keyword>
<feature type="transmembrane region" description="Helical" evidence="7">
    <location>
        <begin position="273"/>
        <end position="292"/>
    </location>
</feature>
<dbReference type="Gene3D" id="1.10.3720.10">
    <property type="entry name" value="MetI-like"/>
    <property type="match status" value="1"/>
</dbReference>
<evidence type="ECO:0000256" key="7">
    <source>
        <dbReference type="RuleBase" id="RU363032"/>
    </source>
</evidence>
<dbReference type="InterPro" id="IPR000515">
    <property type="entry name" value="MetI-like"/>
</dbReference>
<dbReference type="KEGG" id="halt:IM660_18760"/>
<sequence length="306" mass="33753">MPTEFATVSMDRDNRESLLARRRATVARSVAWTILLVVSLLMLVPFLWMLLTALKTDGEIARGGSLLPQEWQWSNFASALEAAPFHIYARNSLLIAVGHTVMTLTYASAAGYALAKLRFSGAKWLFGGFLAAMMIPSYATIVPQFLMVRFMPLFGGNDIFGQGGSGWIDTWWALIIPGGVSAFSVFLFRQFFTSVPTELIEAARLDGLSEVGIFARISAPQVVPAFLTAGLLSFESSWNNFLWPLLVTYSEELRVVQVGLAGFRQETTAEWNLMMAGTAMATLPMVVIFLFAQKYFVQGFANVGIK</sequence>
<feature type="transmembrane region" description="Helical" evidence="7">
    <location>
        <begin position="126"/>
        <end position="151"/>
    </location>
</feature>
<keyword evidence="10" id="KW-1185">Reference proteome</keyword>